<organism evidence="2 3">
    <name type="scientific">Thauera sinica</name>
    <dbReference type="NCBI Taxonomy" id="2665146"/>
    <lineage>
        <taxon>Bacteria</taxon>
        <taxon>Pseudomonadati</taxon>
        <taxon>Pseudomonadota</taxon>
        <taxon>Betaproteobacteria</taxon>
        <taxon>Rhodocyclales</taxon>
        <taxon>Zoogloeaceae</taxon>
        <taxon>Thauera</taxon>
    </lineage>
</organism>
<dbReference type="InterPro" id="IPR000014">
    <property type="entry name" value="PAS"/>
</dbReference>
<reference evidence="3" key="1">
    <citation type="journal article" date="2019" name="Int. J. Syst. Evol. Microbiol.">
        <title>The Global Catalogue of Microorganisms (GCM) 10K type strain sequencing project: providing services to taxonomists for standard genome sequencing and annotation.</title>
        <authorList>
            <consortium name="The Broad Institute Genomics Platform"/>
            <consortium name="The Broad Institute Genome Sequencing Center for Infectious Disease"/>
            <person name="Wu L."/>
            <person name="Ma J."/>
        </authorList>
    </citation>
    <scope>NUCLEOTIDE SEQUENCE [LARGE SCALE GENOMIC DNA]</scope>
    <source>
        <strain evidence="3">SHR3</strain>
    </source>
</reference>
<name>A0ABW1AYL2_9RHOO</name>
<dbReference type="RefSeq" id="WP_385962386.1">
    <property type="nucleotide sequence ID" value="NZ_JBHSOG010000116.1"/>
</dbReference>
<gene>
    <name evidence="2" type="ORF">ACFPTN_23440</name>
</gene>
<dbReference type="EMBL" id="JBHSOG010000116">
    <property type="protein sequence ID" value="MFC5772345.1"/>
    <property type="molecule type" value="Genomic_DNA"/>
</dbReference>
<feature type="non-terminal residue" evidence="2">
    <location>
        <position position="1"/>
    </location>
</feature>
<proteinExistence type="predicted"/>
<dbReference type="Proteomes" id="UP001595974">
    <property type="component" value="Unassembled WGS sequence"/>
</dbReference>
<protein>
    <submittedName>
        <fullName evidence="2">PAS domain S-box protein</fullName>
    </submittedName>
</protein>
<dbReference type="SUPFAM" id="SSF55785">
    <property type="entry name" value="PYP-like sensor domain (PAS domain)"/>
    <property type="match status" value="1"/>
</dbReference>
<comment type="caution">
    <text evidence="2">The sequence shown here is derived from an EMBL/GenBank/DDBJ whole genome shotgun (WGS) entry which is preliminary data.</text>
</comment>
<feature type="region of interest" description="Disordered" evidence="1">
    <location>
        <begin position="15"/>
        <end position="41"/>
    </location>
</feature>
<evidence type="ECO:0000313" key="2">
    <source>
        <dbReference type="EMBL" id="MFC5772345.1"/>
    </source>
</evidence>
<accession>A0ABW1AYL2</accession>
<evidence type="ECO:0000313" key="3">
    <source>
        <dbReference type="Proteomes" id="UP001595974"/>
    </source>
</evidence>
<dbReference type="Gene3D" id="3.30.450.20">
    <property type="entry name" value="PAS domain"/>
    <property type="match status" value="1"/>
</dbReference>
<sequence>GEGVAVGLRPPDPYLGSGLIAAPPRTRGKPRPARGFMHGEPWNRRKDGSVYPQWLSITRMAADGGGYVGIFRDITRRKEAEALMEHTTR</sequence>
<evidence type="ECO:0000256" key="1">
    <source>
        <dbReference type="SAM" id="MobiDB-lite"/>
    </source>
</evidence>
<dbReference type="NCBIfam" id="TIGR00229">
    <property type="entry name" value="sensory_box"/>
    <property type="match status" value="1"/>
</dbReference>
<dbReference type="InterPro" id="IPR035965">
    <property type="entry name" value="PAS-like_dom_sf"/>
</dbReference>
<keyword evidence="3" id="KW-1185">Reference proteome</keyword>